<evidence type="ECO:0000313" key="15">
    <source>
        <dbReference type="Proteomes" id="UP000187013"/>
    </source>
</evidence>
<dbReference type="SUPFAM" id="SSF52467">
    <property type="entry name" value="DHS-like NAD/FAD-binding domain"/>
    <property type="match status" value="1"/>
</dbReference>
<dbReference type="PANTHER" id="PTHR43452:SF3">
    <property type="entry name" value="TRANSAMINATED AMINO ACID DECARBOXYLASE"/>
    <property type="match status" value="1"/>
</dbReference>
<dbReference type="GO" id="GO:0005634">
    <property type="term" value="C:nucleus"/>
    <property type="evidence" value="ECO:0007669"/>
    <property type="project" value="TreeGrafter"/>
</dbReference>
<organism evidence="14 15">
    <name type="scientific">Zygosaccharomyces rouxii</name>
    <dbReference type="NCBI Taxonomy" id="4956"/>
    <lineage>
        <taxon>Eukaryota</taxon>
        <taxon>Fungi</taxon>
        <taxon>Dikarya</taxon>
        <taxon>Ascomycota</taxon>
        <taxon>Saccharomycotina</taxon>
        <taxon>Saccharomycetes</taxon>
        <taxon>Saccharomycetales</taxon>
        <taxon>Saccharomycetaceae</taxon>
        <taxon>Zygosaccharomyces</taxon>
    </lineage>
</organism>
<feature type="binding site" evidence="8">
    <location>
        <position position="527"/>
    </location>
    <ligand>
        <name>pyruvate</name>
        <dbReference type="ChEBI" id="CHEBI:15361"/>
        <label>1</label>
        <note>substrate; ligand shared between two neighboring subunits</note>
    </ligand>
</feature>
<dbReference type="SUPFAM" id="SSF52518">
    <property type="entry name" value="Thiamin diphosphate-binding fold (THDP-binding)"/>
    <property type="match status" value="2"/>
</dbReference>
<evidence type="ECO:0000313" key="14">
    <source>
        <dbReference type="EMBL" id="GAV55545.1"/>
    </source>
</evidence>
<feature type="binding site" evidence="8">
    <location>
        <position position="40"/>
    </location>
    <ligand>
        <name>pyruvate</name>
        <dbReference type="ChEBI" id="CHEBI:15361"/>
        <label>1</label>
        <note>substrate; ligand shared between two neighboring subunits</note>
    </ligand>
</feature>
<evidence type="ECO:0000256" key="10">
    <source>
        <dbReference type="RuleBase" id="RU362132"/>
    </source>
</evidence>
<protein>
    <recommendedName>
        <fullName evidence="16">Pyruvate decarboxylase</fullName>
    </recommendedName>
</protein>
<evidence type="ECO:0000259" key="12">
    <source>
        <dbReference type="Pfam" id="PF02775"/>
    </source>
</evidence>
<keyword evidence="3 9" id="KW-0479">Metal-binding</keyword>
<dbReference type="EMBL" id="BDGX01000048">
    <property type="protein sequence ID" value="GAV55545.1"/>
    <property type="molecule type" value="Genomic_DNA"/>
</dbReference>
<evidence type="ECO:0000256" key="2">
    <source>
        <dbReference type="ARBA" id="ARBA00007812"/>
    </source>
</evidence>
<dbReference type="GO" id="GO:0004737">
    <property type="term" value="F:pyruvate decarboxylase activity"/>
    <property type="evidence" value="ECO:0007669"/>
    <property type="project" value="TreeGrafter"/>
</dbReference>
<dbReference type="GO" id="GO:0000949">
    <property type="term" value="P:aromatic amino acid family catabolic process to alcohol via Ehrlich pathway"/>
    <property type="evidence" value="ECO:0007669"/>
    <property type="project" value="TreeGrafter"/>
</dbReference>
<dbReference type="Pfam" id="PF00205">
    <property type="entry name" value="TPP_enzyme_M"/>
    <property type="match status" value="1"/>
</dbReference>
<evidence type="ECO:0000256" key="3">
    <source>
        <dbReference type="ARBA" id="ARBA00022723"/>
    </source>
</evidence>
<dbReference type="InterPro" id="IPR011766">
    <property type="entry name" value="TPP_enzyme_TPP-bd"/>
</dbReference>
<dbReference type="OrthoDB" id="308383at2759"/>
<dbReference type="InterPro" id="IPR029035">
    <property type="entry name" value="DHS-like_NAD/FAD-binding_dom"/>
</dbReference>
<feature type="binding site" evidence="8">
    <location>
        <position position="130"/>
    </location>
    <ligand>
        <name>pyruvate</name>
        <dbReference type="ChEBI" id="CHEBI:15361"/>
        <label>1</label>
        <note>substrate; ligand shared between two neighboring subunits</note>
    </ligand>
</feature>
<dbReference type="PANTHER" id="PTHR43452">
    <property type="entry name" value="PYRUVATE DECARBOXYLASE"/>
    <property type="match status" value="1"/>
</dbReference>
<dbReference type="GO" id="GO:0000287">
    <property type="term" value="F:magnesium ion binding"/>
    <property type="evidence" value="ECO:0007669"/>
    <property type="project" value="InterPro"/>
</dbReference>
<evidence type="ECO:0008006" key="16">
    <source>
        <dbReference type="Google" id="ProtNLM"/>
    </source>
</evidence>
<keyword evidence="7" id="KW-0456">Lyase</keyword>
<dbReference type="Proteomes" id="UP000187013">
    <property type="component" value="Unassembled WGS sequence"/>
</dbReference>
<dbReference type="CDD" id="cd07038">
    <property type="entry name" value="TPP_PYR_PDC_IPDC_like"/>
    <property type="match status" value="1"/>
</dbReference>
<dbReference type="Pfam" id="PF02776">
    <property type="entry name" value="TPP_enzyme_N"/>
    <property type="match status" value="1"/>
</dbReference>
<dbReference type="FunFam" id="3.40.50.970:FF:000024">
    <property type="entry name" value="Pyruvate decarboxylase isozyme"/>
    <property type="match status" value="1"/>
</dbReference>
<evidence type="ECO:0000256" key="5">
    <source>
        <dbReference type="ARBA" id="ARBA00022842"/>
    </source>
</evidence>
<feature type="domain" description="Thiamine pyrophosphate enzyme central" evidence="11">
    <location>
        <begin position="227"/>
        <end position="366"/>
    </location>
</feature>
<feature type="domain" description="Thiamine pyrophosphate enzyme N-terminal TPP-binding" evidence="13">
    <location>
        <begin position="19"/>
        <end position="123"/>
    </location>
</feature>
<feature type="binding site" evidence="9">
    <location>
        <position position="494"/>
    </location>
    <ligand>
        <name>Mg(2+)</name>
        <dbReference type="ChEBI" id="CHEBI:18420"/>
    </ligand>
</feature>
<evidence type="ECO:0000256" key="9">
    <source>
        <dbReference type="PIRSR" id="PIRSR036565-2"/>
    </source>
</evidence>
<evidence type="ECO:0000256" key="4">
    <source>
        <dbReference type="ARBA" id="ARBA00022793"/>
    </source>
</evidence>
<feature type="binding site" evidence="9">
    <location>
        <position position="521"/>
    </location>
    <ligand>
        <name>Mg(2+)</name>
        <dbReference type="ChEBI" id="CHEBI:18420"/>
    </ligand>
</feature>
<name>A0A1Q3AIQ3_ZYGRO</name>
<proteinExistence type="inferred from homology"/>
<accession>A0A1Q3AIQ3</accession>
<dbReference type="InterPro" id="IPR047214">
    <property type="entry name" value="TPP_PDC_IPDC"/>
</dbReference>
<reference evidence="14 15" key="1">
    <citation type="submission" date="2016-08" db="EMBL/GenBank/DDBJ databases">
        <title>Draft genome sequence of allopolyploid Zygosaccharomyces rouxii.</title>
        <authorList>
            <person name="Watanabe J."/>
            <person name="Uehara K."/>
            <person name="Mogi Y."/>
            <person name="Tsukioka Y."/>
        </authorList>
    </citation>
    <scope>NUCLEOTIDE SEQUENCE [LARGE SCALE GENOMIC DNA]</scope>
    <source>
        <strain evidence="14 15">NBRC 110957</strain>
    </source>
</reference>
<keyword evidence="6 10" id="KW-0786">Thiamine pyrophosphate</keyword>
<sequence>MGPVSYESSNNRAKLIPFGEYLFRKLVQSGSKSIFGVPGDYNLPLLEHLYDDSVKDIGCRWIACCNELNAAYAADGYSRYTNKLASLVTTYGVGELSAINGVAGSTAENVKVLHIVGVVKSDAPECNYHHLIPQLQFSNFVGPNRKICYDMVKDRIACSAEYLENIETAPEQVEKVIRDIYKYSKPGYLFVPVDFADKLVDTDLLNNEINLYNSIEGTSSETLNSVVDHALQWIYQSQTPAILGDANVDRFGLTSRLNQFIERTQMINFTTVMGKSIIDETNKLYMGLYAGKNCTDLVRSKFLSCDLILHFGVEKNEVNYCAQGFPYGPQAKVIEFHQSYIRFFDTLIGEEQVLKDVNFVDVLTALHQRIDVDKLNLQYNKAIFTTYDPSQLNLPNEDSDDVTQIYLQKKFPEILAPGDVLVSDTGSFQFGVRDYKLPTQSKFMAQSTWLSIGMGLPAALGVGVGMQDYPRIHIHDHSKVPASYKPKLILGVGDGAAQMTVQELTTMLRYHVNINVFVWNNNGYTIERAIMGENSDYNDIMPWKWTKLFEAFGDFDGKYSNSSLVRTRQELDQKIEDINKGGKSIELVEVKLGVMDYPAQLQMMISNMKNAKK</sequence>
<keyword evidence="5 9" id="KW-0460">Magnesium</keyword>
<dbReference type="InterPro" id="IPR012001">
    <property type="entry name" value="Thiamin_PyroP_enz_TPP-bd_dom"/>
</dbReference>
<dbReference type="InterPro" id="IPR012110">
    <property type="entry name" value="PDC/IPDC-like"/>
</dbReference>
<comment type="cofactor">
    <cofactor evidence="1">
        <name>thiamine diphosphate</name>
        <dbReference type="ChEBI" id="CHEBI:58937"/>
    </cofactor>
</comment>
<dbReference type="PIRSF" id="PIRSF036565">
    <property type="entry name" value="Pyruvt_ip_decrb"/>
    <property type="match status" value="1"/>
</dbReference>
<keyword evidence="4" id="KW-0210">Decarboxylase</keyword>
<gene>
    <name evidence="14" type="ORF">ZYGR_0AV01770</name>
</gene>
<dbReference type="GO" id="GO:0030976">
    <property type="term" value="F:thiamine pyrophosphate binding"/>
    <property type="evidence" value="ECO:0007669"/>
    <property type="project" value="InterPro"/>
</dbReference>
<dbReference type="Gene3D" id="3.40.50.1220">
    <property type="entry name" value="TPP-binding domain"/>
    <property type="match status" value="1"/>
</dbReference>
<comment type="similarity">
    <text evidence="2 10">Belongs to the TPP enzyme family.</text>
</comment>
<dbReference type="Gene3D" id="3.40.50.970">
    <property type="match status" value="2"/>
</dbReference>
<dbReference type="InterPro" id="IPR047213">
    <property type="entry name" value="TPP_PYR_PDC_IPDC-like"/>
</dbReference>
<dbReference type="GO" id="GO:0005829">
    <property type="term" value="C:cytosol"/>
    <property type="evidence" value="ECO:0007669"/>
    <property type="project" value="TreeGrafter"/>
</dbReference>
<evidence type="ECO:0000256" key="8">
    <source>
        <dbReference type="PIRSR" id="PIRSR036565-1"/>
    </source>
</evidence>
<evidence type="ECO:0000259" key="11">
    <source>
        <dbReference type="Pfam" id="PF00205"/>
    </source>
</evidence>
<dbReference type="AlphaFoldDB" id="A0A1Q3AIQ3"/>
<feature type="domain" description="Thiamine pyrophosphate enzyme TPP-binding" evidence="12">
    <location>
        <begin position="424"/>
        <end position="578"/>
    </location>
</feature>
<evidence type="ECO:0000256" key="7">
    <source>
        <dbReference type="ARBA" id="ARBA00023239"/>
    </source>
</evidence>
<dbReference type="CDD" id="cd02005">
    <property type="entry name" value="TPP_PDC_IPDC"/>
    <property type="match status" value="1"/>
</dbReference>
<evidence type="ECO:0000259" key="13">
    <source>
        <dbReference type="Pfam" id="PF02776"/>
    </source>
</evidence>
<comment type="cofactor">
    <cofactor evidence="9">
        <name>Mg(2+)</name>
        <dbReference type="ChEBI" id="CHEBI:18420"/>
    </cofactor>
    <text evidence="9">Binds 1 Mg(2+) per subunit.</text>
</comment>
<feature type="binding site" evidence="9">
    <location>
        <position position="523"/>
    </location>
    <ligand>
        <name>Mg(2+)</name>
        <dbReference type="ChEBI" id="CHEBI:18420"/>
    </ligand>
</feature>
<evidence type="ECO:0000256" key="6">
    <source>
        <dbReference type="ARBA" id="ARBA00023052"/>
    </source>
</evidence>
<feature type="binding site" evidence="8">
    <location>
        <position position="181"/>
    </location>
    <ligand>
        <name>pyruvate</name>
        <dbReference type="ChEBI" id="CHEBI:15361"/>
        <label>2</label>
        <note>allosteric activator</note>
    </ligand>
</feature>
<dbReference type="Pfam" id="PF02775">
    <property type="entry name" value="TPP_enzyme_C"/>
    <property type="match status" value="1"/>
</dbReference>
<comment type="caution">
    <text evidence="14">The sequence shown here is derived from an EMBL/GenBank/DDBJ whole genome shotgun (WGS) entry which is preliminary data.</text>
</comment>
<dbReference type="InterPro" id="IPR029061">
    <property type="entry name" value="THDP-binding"/>
</dbReference>
<evidence type="ECO:0000256" key="1">
    <source>
        <dbReference type="ARBA" id="ARBA00001964"/>
    </source>
</evidence>
<dbReference type="InterPro" id="IPR012000">
    <property type="entry name" value="Thiamin_PyroP_enz_cen_dom"/>
</dbReference>